<evidence type="ECO:0000313" key="3">
    <source>
        <dbReference type="EMBL" id="CAJ0601096.1"/>
    </source>
</evidence>
<feature type="compositionally biased region" description="Polar residues" evidence="1">
    <location>
        <begin position="178"/>
        <end position="194"/>
    </location>
</feature>
<name>A0AA36GZ75_CYLNA</name>
<dbReference type="EMBL" id="CATQJL010000305">
    <property type="protein sequence ID" value="CAJ0601096.1"/>
    <property type="molecule type" value="Genomic_DNA"/>
</dbReference>
<comment type="caution">
    <text evidence="3">The sequence shown here is derived from an EMBL/GenBank/DDBJ whole genome shotgun (WGS) entry which is preliminary data.</text>
</comment>
<feature type="compositionally biased region" description="Gly residues" evidence="1">
    <location>
        <begin position="266"/>
        <end position="276"/>
    </location>
</feature>
<feature type="signal peptide" evidence="2">
    <location>
        <begin position="1"/>
        <end position="22"/>
    </location>
</feature>
<feature type="region of interest" description="Disordered" evidence="1">
    <location>
        <begin position="236"/>
        <end position="280"/>
    </location>
</feature>
<sequence>MLLLPSSVLSFFLLEVLLLCEAAFNRHRRLFLGYPRRRVFGGVHNRVFTGHRGNFGRGMHGGIGRSFQPRQGGIPRGFQPSHRNIGRGFDPKYQKALRGYQPPRGIGYQQTYQRTQERFQFSGGARRSFQQSYHQPGRNPGYRWVGNTGVNHMGHQQELGYRGGQYQNSQFRVMDQSGGRSSAQGLPRSSSQEFGNHYGNLGRGLGLGFGRGSALASALSVNPAAELIGASPTLNALPANPEAPTSEAAESPGTSSQITATPKNSEGGGKGSGSGQGSSSYNRANSYGDYDYGGDIFSDYLTLDILQSVFSGTAEVVGAAAQVVEAKAMQMQEAQSQQTTQYTQAQSQQSQQNTQSQSCTAEFAYTASNGAAVYKCDCSGSTSYQYYRCVPPT</sequence>
<dbReference type="AlphaFoldDB" id="A0AA36GZ75"/>
<keyword evidence="4" id="KW-1185">Reference proteome</keyword>
<keyword evidence="2" id="KW-0732">Signal</keyword>
<organism evidence="3 4">
    <name type="scientific">Cylicocyclus nassatus</name>
    <name type="common">Nematode worm</name>
    <dbReference type="NCBI Taxonomy" id="53992"/>
    <lineage>
        <taxon>Eukaryota</taxon>
        <taxon>Metazoa</taxon>
        <taxon>Ecdysozoa</taxon>
        <taxon>Nematoda</taxon>
        <taxon>Chromadorea</taxon>
        <taxon>Rhabditida</taxon>
        <taxon>Rhabditina</taxon>
        <taxon>Rhabditomorpha</taxon>
        <taxon>Strongyloidea</taxon>
        <taxon>Strongylidae</taxon>
        <taxon>Cylicocyclus</taxon>
    </lineage>
</organism>
<proteinExistence type="predicted"/>
<dbReference type="Proteomes" id="UP001176961">
    <property type="component" value="Unassembled WGS sequence"/>
</dbReference>
<evidence type="ECO:0000256" key="2">
    <source>
        <dbReference type="SAM" id="SignalP"/>
    </source>
</evidence>
<gene>
    <name evidence="3" type="ORF">CYNAS_LOCUS13079</name>
</gene>
<accession>A0AA36GZ75</accession>
<feature type="chain" id="PRO_5041248118" evidence="2">
    <location>
        <begin position="23"/>
        <end position="393"/>
    </location>
</feature>
<feature type="region of interest" description="Disordered" evidence="1">
    <location>
        <begin position="174"/>
        <end position="197"/>
    </location>
</feature>
<protein>
    <submittedName>
        <fullName evidence="3">Uncharacterized protein</fullName>
    </submittedName>
</protein>
<evidence type="ECO:0000313" key="4">
    <source>
        <dbReference type="Proteomes" id="UP001176961"/>
    </source>
</evidence>
<feature type="compositionally biased region" description="Polar residues" evidence="1">
    <location>
        <begin position="252"/>
        <end position="264"/>
    </location>
</feature>
<evidence type="ECO:0000256" key="1">
    <source>
        <dbReference type="SAM" id="MobiDB-lite"/>
    </source>
</evidence>
<reference evidence="3" key="1">
    <citation type="submission" date="2023-07" db="EMBL/GenBank/DDBJ databases">
        <authorList>
            <consortium name="CYATHOMIX"/>
        </authorList>
    </citation>
    <scope>NUCLEOTIDE SEQUENCE</scope>
    <source>
        <strain evidence="3">N/A</strain>
    </source>
</reference>